<evidence type="ECO:0000256" key="5">
    <source>
        <dbReference type="SAM" id="MobiDB-lite"/>
    </source>
</evidence>
<comment type="caution">
    <text evidence="8">The sequence shown here is derived from an EMBL/GenBank/DDBJ whole genome shotgun (WGS) entry which is preliminary data.</text>
</comment>
<dbReference type="InterPro" id="IPR020846">
    <property type="entry name" value="MFS_dom"/>
</dbReference>
<evidence type="ECO:0000313" key="9">
    <source>
        <dbReference type="Proteomes" id="UP000193218"/>
    </source>
</evidence>
<dbReference type="EMBL" id="NBSH01000008">
    <property type="protein sequence ID" value="ORX36227.1"/>
    <property type="molecule type" value="Genomic_DNA"/>
</dbReference>
<dbReference type="Pfam" id="PF00083">
    <property type="entry name" value="Sugar_tr"/>
    <property type="match status" value="2"/>
</dbReference>
<keyword evidence="9" id="KW-1185">Reference proteome</keyword>
<organism evidence="8 9">
    <name type="scientific">Kockovaella imperatae</name>
    <dbReference type="NCBI Taxonomy" id="4999"/>
    <lineage>
        <taxon>Eukaryota</taxon>
        <taxon>Fungi</taxon>
        <taxon>Dikarya</taxon>
        <taxon>Basidiomycota</taxon>
        <taxon>Agaricomycotina</taxon>
        <taxon>Tremellomycetes</taxon>
        <taxon>Tremellales</taxon>
        <taxon>Cuniculitremaceae</taxon>
        <taxon>Kockovaella</taxon>
    </lineage>
</organism>
<feature type="transmembrane region" description="Helical" evidence="6">
    <location>
        <begin position="208"/>
        <end position="230"/>
    </location>
</feature>
<evidence type="ECO:0000256" key="6">
    <source>
        <dbReference type="SAM" id="Phobius"/>
    </source>
</evidence>
<sequence length="681" mass="76975">MSAQNTPATGPIHNQGPPPLDLNDSLARGSAYPAIHEADEHHYPQQNGNTSASDSASDLDNFGPGHPLYDDLAPADSYKDGVYWADLPFGERWAWVNAQSNAEARRELRHLGTMFKNDPLSPISAYFRRYVIGGFGLFTEGYTIFSIGNLSSLYQSVWKACWKTHKVCDPNWVAAVTYLQPVGIIVGQITVGIEGDWIGRKFGLVQDALIMFLGLIMLTASWGTTLNGWVICYAWSQFFYCIGVGGEYPMTSTTALESKTVGASSQTDDKLHRGRNVVLAFLMQGWGQLFNQGILIILLLIFNGGSHEPYSEKTAQWTFRVSFAIMAGFTLWLAYFRYYKKVYSSTALQRSKKDFHVNQSGYDFEALRLVSSHFGGRLVGSTTGWFFNDFLFYGNKLFQSSFIKVISPAAANNVITNWNWNLVNIGVSLVGYYMAALLIDHKFYGRKRMQNIGFFMDFIFFLFPAIFYHELQSKAHIRGFQTMYYLSSFFQQFGPNCTTFLLAAEIFPISVRATAHGLSAASGKLGALAPAIMYNYVNDSHTRFWIVCWFGLAGAIFTWIFIPDTTGLDLREQDRYWSYVREGRAGDYHGIAIHPQHLSLYERVVLKRHLAYDPVLDREQRVQELRKIYESRITSSGKEKPALETDIAAEEDDALSREAANYFERTPRMNAINGVPPKHRM</sequence>
<dbReference type="Proteomes" id="UP000193218">
    <property type="component" value="Unassembled WGS sequence"/>
</dbReference>
<comment type="subcellular location">
    <subcellularLocation>
        <location evidence="1">Membrane</location>
        <topology evidence="1">Multi-pass membrane protein</topology>
    </subcellularLocation>
</comment>
<accession>A0A1Y1UFC5</accession>
<dbReference type="InterPro" id="IPR005828">
    <property type="entry name" value="MFS_sugar_transport-like"/>
</dbReference>
<dbReference type="STRING" id="4999.A0A1Y1UFC5"/>
<dbReference type="PROSITE" id="PS50850">
    <property type="entry name" value="MFS"/>
    <property type="match status" value="1"/>
</dbReference>
<dbReference type="AlphaFoldDB" id="A0A1Y1UFC5"/>
<feature type="transmembrane region" description="Helical" evidence="6">
    <location>
        <begin position="317"/>
        <end position="335"/>
    </location>
</feature>
<gene>
    <name evidence="8" type="ORF">BD324DRAFT_581012</name>
</gene>
<feature type="region of interest" description="Disordered" evidence="5">
    <location>
        <begin position="1"/>
        <end position="60"/>
    </location>
</feature>
<dbReference type="RefSeq" id="XP_021870328.1">
    <property type="nucleotide sequence ID" value="XM_022013479.1"/>
</dbReference>
<name>A0A1Y1UFC5_9TREE</name>
<protein>
    <submittedName>
        <fullName evidence="8">Major facilitator superfamily domain-containing protein</fullName>
    </submittedName>
</protein>
<dbReference type="InParanoid" id="A0A1Y1UFC5"/>
<keyword evidence="2 6" id="KW-0812">Transmembrane</keyword>
<feature type="transmembrane region" description="Helical" evidence="6">
    <location>
        <begin position="285"/>
        <end position="305"/>
    </location>
</feature>
<proteinExistence type="predicted"/>
<feature type="domain" description="Major facilitator superfamily (MFS) profile" evidence="7">
    <location>
        <begin position="129"/>
        <end position="566"/>
    </location>
</feature>
<dbReference type="PANTHER" id="PTHR24064">
    <property type="entry name" value="SOLUTE CARRIER FAMILY 22 MEMBER"/>
    <property type="match status" value="1"/>
</dbReference>
<feature type="transmembrane region" description="Helical" evidence="6">
    <location>
        <begin position="418"/>
        <end position="439"/>
    </location>
</feature>
<dbReference type="SUPFAM" id="SSF103473">
    <property type="entry name" value="MFS general substrate transporter"/>
    <property type="match status" value="1"/>
</dbReference>
<evidence type="ECO:0000256" key="2">
    <source>
        <dbReference type="ARBA" id="ARBA00022692"/>
    </source>
</evidence>
<keyword evidence="3 6" id="KW-1133">Transmembrane helix</keyword>
<evidence type="ECO:0000313" key="8">
    <source>
        <dbReference type="EMBL" id="ORX36227.1"/>
    </source>
</evidence>
<reference evidence="8 9" key="1">
    <citation type="submission" date="2017-03" db="EMBL/GenBank/DDBJ databases">
        <title>Widespread Adenine N6-methylation of Active Genes in Fungi.</title>
        <authorList>
            <consortium name="DOE Joint Genome Institute"/>
            <person name="Mondo S.J."/>
            <person name="Dannebaum R.O."/>
            <person name="Kuo R.C."/>
            <person name="Louie K.B."/>
            <person name="Bewick A.J."/>
            <person name="Labutti K."/>
            <person name="Haridas S."/>
            <person name="Kuo A."/>
            <person name="Salamov A."/>
            <person name="Ahrendt S.R."/>
            <person name="Lau R."/>
            <person name="Bowen B.P."/>
            <person name="Lipzen A."/>
            <person name="Sullivan W."/>
            <person name="Andreopoulos W.B."/>
            <person name="Clum A."/>
            <person name="Lindquist E."/>
            <person name="Daum C."/>
            <person name="Northen T.R."/>
            <person name="Ramamoorthy G."/>
            <person name="Schmitz R.J."/>
            <person name="Gryganskyi A."/>
            <person name="Culley D."/>
            <person name="Magnuson J."/>
            <person name="James T.Y."/>
            <person name="O'Malley M.A."/>
            <person name="Stajich J.E."/>
            <person name="Spatafora J.W."/>
            <person name="Visel A."/>
            <person name="Grigoriev I.V."/>
        </authorList>
    </citation>
    <scope>NUCLEOTIDE SEQUENCE [LARGE SCALE GENOMIC DNA]</scope>
    <source>
        <strain evidence="8 9">NRRL Y-17943</strain>
    </source>
</reference>
<evidence type="ECO:0000256" key="4">
    <source>
        <dbReference type="ARBA" id="ARBA00023136"/>
    </source>
</evidence>
<dbReference type="GO" id="GO:0022857">
    <property type="term" value="F:transmembrane transporter activity"/>
    <property type="evidence" value="ECO:0007669"/>
    <property type="project" value="InterPro"/>
</dbReference>
<dbReference type="OrthoDB" id="2153661at2759"/>
<evidence type="ECO:0000256" key="3">
    <source>
        <dbReference type="ARBA" id="ARBA00022989"/>
    </source>
</evidence>
<dbReference type="InterPro" id="IPR036259">
    <property type="entry name" value="MFS_trans_sf"/>
</dbReference>
<keyword evidence="4 6" id="KW-0472">Membrane</keyword>
<evidence type="ECO:0000256" key="1">
    <source>
        <dbReference type="ARBA" id="ARBA00004141"/>
    </source>
</evidence>
<evidence type="ECO:0000259" key="7">
    <source>
        <dbReference type="PROSITE" id="PS50850"/>
    </source>
</evidence>
<feature type="transmembrane region" description="Helical" evidence="6">
    <location>
        <begin position="451"/>
        <end position="469"/>
    </location>
</feature>
<feature type="compositionally biased region" description="Polar residues" evidence="5">
    <location>
        <begin position="44"/>
        <end position="58"/>
    </location>
</feature>
<dbReference type="GeneID" id="33555287"/>
<dbReference type="Gene3D" id="1.20.1250.20">
    <property type="entry name" value="MFS general substrate transporter like domains"/>
    <property type="match status" value="1"/>
</dbReference>
<feature type="transmembrane region" description="Helical" evidence="6">
    <location>
        <begin position="543"/>
        <end position="562"/>
    </location>
</feature>
<dbReference type="GO" id="GO:0016020">
    <property type="term" value="C:membrane"/>
    <property type="evidence" value="ECO:0007669"/>
    <property type="project" value="UniProtKB-SubCell"/>
</dbReference>